<accession>A0A4Q7U0C2</accession>
<feature type="transmembrane region" description="Helical" evidence="2">
    <location>
        <begin position="50"/>
        <end position="69"/>
    </location>
</feature>
<feature type="transmembrane region" description="Helical" evidence="2">
    <location>
        <begin position="109"/>
        <end position="126"/>
    </location>
</feature>
<feature type="transmembrane region" description="Helical" evidence="2">
    <location>
        <begin position="81"/>
        <end position="103"/>
    </location>
</feature>
<evidence type="ECO:0008006" key="5">
    <source>
        <dbReference type="Google" id="ProtNLM"/>
    </source>
</evidence>
<dbReference type="OrthoDB" id="10007186at2"/>
<keyword evidence="4" id="KW-1185">Reference proteome</keyword>
<keyword evidence="2" id="KW-0472">Membrane</keyword>
<keyword evidence="2" id="KW-1133">Transmembrane helix</keyword>
<evidence type="ECO:0000313" key="4">
    <source>
        <dbReference type="Proteomes" id="UP000291832"/>
    </source>
</evidence>
<dbReference type="RefSeq" id="WP_130453789.1">
    <property type="nucleotide sequence ID" value="NZ_QYAG01000001.1"/>
</dbReference>
<comment type="caution">
    <text evidence="3">The sequence shown here is derived from an EMBL/GenBank/DDBJ whole genome shotgun (WGS) entry which is preliminary data.</text>
</comment>
<name>A0A4Q7U0C2_9MICO</name>
<reference evidence="3 4" key="1">
    <citation type="journal article" date="2015" name="Stand. Genomic Sci.">
        <title>Genomic Encyclopedia of Bacterial and Archaeal Type Strains, Phase III: the genomes of soil and plant-associated and newly described type strains.</title>
        <authorList>
            <person name="Whitman W.B."/>
            <person name="Woyke T."/>
            <person name="Klenk H.P."/>
            <person name="Zhou Y."/>
            <person name="Lilburn T.G."/>
            <person name="Beck B.J."/>
            <person name="De Vos P."/>
            <person name="Vandamme P."/>
            <person name="Eisen J.A."/>
            <person name="Garrity G."/>
            <person name="Hugenholtz P."/>
            <person name="Kyrpides N.C."/>
        </authorList>
    </citation>
    <scope>NUCLEOTIDE SEQUENCE [LARGE SCALE GENOMIC DNA]</scope>
    <source>
        <strain evidence="3 4">RF6</strain>
    </source>
</reference>
<evidence type="ECO:0000256" key="1">
    <source>
        <dbReference type="SAM" id="MobiDB-lite"/>
    </source>
</evidence>
<gene>
    <name evidence="3" type="ORF">EV139_1609</name>
</gene>
<dbReference type="AlphaFoldDB" id="A0A4Q7U0C2"/>
<sequence>MRAGPDARIADIAPEVGVAVLAGGLGWLAAPPSGLVLHWSADGDPGWSMAAPTYAIVAALTTLVLGRWIRLFVAHRTGLLFRLSGTLAAATLCVSFAGLQRFWVGGGPIFGALGLAAVVYTALVWFSPRDETQQLTAPQWEADDEYEEDGEDRGE</sequence>
<evidence type="ECO:0000313" key="3">
    <source>
        <dbReference type="EMBL" id="RZT66180.1"/>
    </source>
</evidence>
<feature type="region of interest" description="Disordered" evidence="1">
    <location>
        <begin position="133"/>
        <end position="155"/>
    </location>
</feature>
<dbReference type="EMBL" id="SHKI01000004">
    <property type="protein sequence ID" value="RZT66180.1"/>
    <property type="molecule type" value="Genomic_DNA"/>
</dbReference>
<feature type="transmembrane region" description="Helical" evidence="2">
    <location>
        <begin position="12"/>
        <end position="30"/>
    </location>
</feature>
<evidence type="ECO:0000256" key="2">
    <source>
        <dbReference type="SAM" id="Phobius"/>
    </source>
</evidence>
<keyword evidence="2" id="KW-0812">Transmembrane</keyword>
<dbReference type="Proteomes" id="UP000291832">
    <property type="component" value="Unassembled WGS sequence"/>
</dbReference>
<protein>
    <recommendedName>
        <fullName evidence="5">DUF1648 domain-containing protein</fullName>
    </recommendedName>
</protein>
<proteinExistence type="predicted"/>
<organism evidence="3 4">
    <name type="scientific">Leucobacter luti</name>
    <dbReference type="NCBI Taxonomy" id="340320"/>
    <lineage>
        <taxon>Bacteria</taxon>
        <taxon>Bacillati</taxon>
        <taxon>Actinomycetota</taxon>
        <taxon>Actinomycetes</taxon>
        <taxon>Micrococcales</taxon>
        <taxon>Microbacteriaceae</taxon>
        <taxon>Leucobacter</taxon>
    </lineage>
</organism>
<feature type="compositionally biased region" description="Acidic residues" evidence="1">
    <location>
        <begin position="141"/>
        <end position="155"/>
    </location>
</feature>